<dbReference type="EMBL" id="MDZC01000059">
    <property type="protein sequence ID" value="OGX85380.1"/>
    <property type="molecule type" value="Genomic_DNA"/>
</dbReference>
<organism evidence="1 2">
    <name type="scientific">Hymenobacter glacialis</name>
    <dbReference type="NCBI Taxonomy" id="1908236"/>
    <lineage>
        <taxon>Bacteria</taxon>
        <taxon>Pseudomonadati</taxon>
        <taxon>Bacteroidota</taxon>
        <taxon>Cytophagia</taxon>
        <taxon>Cytophagales</taxon>
        <taxon>Hymenobacteraceae</taxon>
        <taxon>Hymenobacter</taxon>
    </lineage>
</organism>
<name>A0A1G1T3C6_9BACT</name>
<accession>A0A1G1T3C6</accession>
<evidence type="ECO:0008006" key="3">
    <source>
        <dbReference type="Google" id="ProtNLM"/>
    </source>
</evidence>
<dbReference type="STRING" id="1908236.BEN48_14535"/>
<comment type="caution">
    <text evidence="1">The sequence shown here is derived from an EMBL/GenBank/DDBJ whole genome shotgun (WGS) entry which is preliminary data.</text>
</comment>
<dbReference type="AlphaFoldDB" id="A0A1G1T3C6"/>
<dbReference type="Proteomes" id="UP000177791">
    <property type="component" value="Unassembled WGS sequence"/>
</dbReference>
<sequence>MLLGLALPLAAHAQQPFERFGVKVKVVTLSNGRYPEFFGNDSLRRIGSVVYNTRLRRIAYLLPGDSLLGRAKSEVTSRWFAVDPLAEKYSYITPYAYGNNNPVRYMDHDGREIVDSKGKAVTINKDGGFSYAGKDASIIQFVGEMSKNDAGRETLTGLVSVATKVSVEITEETGEAYRDLNGKQLLGHTDLSTGTMIDPKTGKEVYKSAAITLFKGSYKDGVEKKEGEYAESSEGKFVNGVGTHEGRHVLNNLEALKGAKQTGATGRDLEQKQKDAIEVIPNQEEKKANATYPQ</sequence>
<evidence type="ECO:0000313" key="1">
    <source>
        <dbReference type="EMBL" id="OGX85380.1"/>
    </source>
</evidence>
<reference evidence="1 2" key="1">
    <citation type="submission" date="2016-08" db="EMBL/GenBank/DDBJ databases">
        <title>Hymenobacter coccineus sp. nov., Hymenobacter lapidarius sp. nov. and Hymenobacter glacialis sp. nov., isolated from Antarctic soil.</title>
        <authorList>
            <person name="Sedlacek I."/>
            <person name="Kralova S."/>
            <person name="Kyrova K."/>
            <person name="Maslanova I."/>
            <person name="Stankova E."/>
            <person name="Vrbovska V."/>
            <person name="Nemec M."/>
            <person name="Bartak M."/>
            <person name="Svec P."/>
            <person name="Busse H.-J."/>
            <person name="Pantucek R."/>
        </authorList>
    </citation>
    <scope>NUCLEOTIDE SEQUENCE [LARGE SCALE GENOMIC DNA]</scope>
    <source>
        <strain evidence="1 2">CCM 8648</strain>
    </source>
</reference>
<gene>
    <name evidence="1" type="ORF">BEN48_14535</name>
</gene>
<dbReference type="Gene3D" id="2.180.10.10">
    <property type="entry name" value="RHS repeat-associated core"/>
    <property type="match status" value="1"/>
</dbReference>
<proteinExistence type="predicted"/>
<keyword evidence="2" id="KW-1185">Reference proteome</keyword>
<protein>
    <recommendedName>
        <fullName evidence="3">RHS repeat-associated core domain-containing protein</fullName>
    </recommendedName>
</protein>
<evidence type="ECO:0000313" key="2">
    <source>
        <dbReference type="Proteomes" id="UP000177791"/>
    </source>
</evidence>